<keyword evidence="2" id="KW-1015">Disulfide bond</keyword>
<dbReference type="GO" id="GO:0003723">
    <property type="term" value="F:RNA binding"/>
    <property type="evidence" value="ECO:0007669"/>
    <property type="project" value="InterPro"/>
</dbReference>
<keyword evidence="6" id="KW-1185">Reference proteome</keyword>
<dbReference type="Pfam" id="PF00445">
    <property type="entry name" value="Ribonuclease_T2"/>
    <property type="match status" value="1"/>
</dbReference>
<reference evidence="5" key="1">
    <citation type="journal article" date="2013" name="Nat. Commun.">
        <title>Whole-genome sequencing of Oryza brachyantha reveals mechanisms underlying Oryza genome evolution.</title>
        <authorList>
            <person name="Chen J."/>
            <person name="Huang Q."/>
            <person name="Gao D."/>
            <person name="Wang J."/>
            <person name="Lang Y."/>
            <person name="Liu T."/>
            <person name="Li B."/>
            <person name="Bai Z."/>
            <person name="Luis Goicoechea J."/>
            <person name="Liang C."/>
            <person name="Chen C."/>
            <person name="Zhang W."/>
            <person name="Sun S."/>
            <person name="Liao Y."/>
            <person name="Zhang X."/>
            <person name="Yang L."/>
            <person name="Song C."/>
            <person name="Wang M."/>
            <person name="Shi J."/>
            <person name="Liu G."/>
            <person name="Liu J."/>
            <person name="Zhou H."/>
            <person name="Zhou W."/>
            <person name="Yu Q."/>
            <person name="An N."/>
            <person name="Chen Y."/>
            <person name="Cai Q."/>
            <person name="Wang B."/>
            <person name="Liu B."/>
            <person name="Min J."/>
            <person name="Huang Y."/>
            <person name="Wu H."/>
            <person name="Li Z."/>
            <person name="Zhang Y."/>
            <person name="Yin Y."/>
            <person name="Song W."/>
            <person name="Jiang J."/>
            <person name="Jackson S.A."/>
            <person name="Wing R.A."/>
            <person name="Wang J."/>
            <person name="Chen M."/>
        </authorList>
    </citation>
    <scope>NUCLEOTIDE SEQUENCE [LARGE SCALE GENOMIC DNA]</scope>
    <source>
        <strain evidence="5">cv. IRGC 101232</strain>
    </source>
</reference>
<dbReference type="AlphaFoldDB" id="J3MZK8"/>
<evidence type="ECO:0000256" key="2">
    <source>
        <dbReference type="ARBA" id="ARBA00023157"/>
    </source>
</evidence>
<dbReference type="HOGENOM" id="CLU_069912_2_0_1"/>
<proteinExistence type="inferred from homology"/>
<dbReference type="GO" id="GO:0033897">
    <property type="term" value="F:ribonuclease T2 activity"/>
    <property type="evidence" value="ECO:0007669"/>
    <property type="project" value="InterPro"/>
</dbReference>
<dbReference type="Gene3D" id="3.90.730.10">
    <property type="entry name" value="Ribonuclease T2-like"/>
    <property type="match status" value="1"/>
</dbReference>
<dbReference type="EnsemblPlants" id="OB09G24370.1">
    <property type="protein sequence ID" value="OB09G24370.1"/>
    <property type="gene ID" value="OB09G24370"/>
</dbReference>
<protein>
    <submittedName>
        <fullName evidence="5">Uncharacterized protein</fullName>
    </submittedName>
</protein>
<dbReference type="eggNOG" id="KOG1642">
    <property type="taxonomic scope" value="Eukaryota"/>
</dbReference>
<dbReference type="GeneID" id="102702129"/>
<dbReference type="PANTHER" id="PTHR11240">
    <property type="entry name" value="RIBONUCLEASE T2"/>
    <property type="match status" value="1"/>
</dbReference>
<dbReference type="GO" id="GO:0005576">
    <property type="term" value="C:extracellular region"/>
    <property type="evidence" value="ECO:0007669"/>
    <property type="project" value="TreeGrafter"/>
</dbReference>
<feature type="signal peptide" evidence="4">
    <location>
        <begin position="1"/>
        <end position="25"/>
    </location>
</feature>
<dbReference type="InterPro" id="IPR001568">
    <property type="entry name" value="RNase_T2-like"/>
</dbReference>
<dbReference type="InterPro" id="IPR033697">
    <property type="entry name" value="Ribonuclease_T2_eukaryotic"/>
</dbReference>
<evidence type="ECO:0000313" key="5">
    <source>
        <dbReference type="EnsemblPlants" id="OB09G24370.1"/>
    </source>
</evidence>
<evidence type="ECO:0000256" key="3">
    <source>
        <dbReference type="RuleBase" id="RU004328"/>
    </source>
</evidence>
<gene>
    <name evidence="5" type="primary">LOC102702129</name>
</gene>
<dbReference type="OMA" id="TFIDCPV"/>
<dbReference type="RefSeq" id="XP_006660899.1">
    <property type="nucleotide sequence ID" value="XM_006660836.3"/>
</dbReference>
<organism evidence="5">
    <name type="scientific">Oryza brachyantha</name>
    <name type="common">malo sina</name>
    <dbReference type="NCBI Taxonomy" id="4533"/>
    <lineage>
        <taxon>Eukaryota</taxon>
        <taxon>Viridiplantae</taxon>
        <taxon>Streptophyta</taxon>
        <taxon>Embryophyta</taxon>
        <taxon>Tracheophyta</taxon>
        <taxon>Spermatophyta</taxon>
        <taxon>Magnoliopsida</taxon>
        <taxon>Liliopsida</taxon>
        <taxon>Poales</taxon>
        <taxon>Poaceae</taxon>
        <taxon>BOP clade</taxon>
        <taxon>Oryzoideae</taxon>
        <taxon>Oryzeae</taxon>
        <taxon>Oryzinae</taxon>
        <taxon>Oryza</taxon>
    </lineage>
</organism>
<dbReference type="Proteomes" id="UP000006038">
    <property type="component" value="Chromosome 9"/>
</dbReference>
<dbReference type="SUPFAM" id="SSF55895">
    <property type="entry name" value="Ribonuclease Rh-like"/>
    <property type="match status" value="1"/>
</dbReference>
<sequence>MGSSRIALLCLVGLLVVAASPVAIADEDDKIFYQITFMWPGAYCSQSNAGCCMPKGDVVPASDFYVAGFTVYNARTNSPMTRCDNTPFNMNQLGDTTELKKYWNNIRCPSSNSERSWKKAWETSGVCSNLTESAYFDTALAIRDKINPLARLASNDIKPDFGLYSVEKIKEALEAGTGAPPLIQCSRGPQRTYQLYQIYVCVAQDGETFVECPAPKKPYTCSDRILFHTFKEWMLKNSTNTNSAYAAEAIDQLLQAAMEI</sequence>
<evidence type="ECO:0000256" key="1">
    <source>
        <dbReference type="ARBA" id="ARBA00007469"/>
    </source>
</evidence>
<keyword evidence="4" id="KW-0732">Signal</keyword>
<dbReference type="InterPro" id="IPR036430">
    <property type="entry name" value="RNase_T2-like_sf"/>
</dbReference>
<reference evidence="5" key="2">
    <citation type="submission" date="2013-04" db="UniProtKB">
        <authorList>
            <consortium name="EnsemblPlants"/>
        </authorList>
    </citation>
    <scope>IDENTIFICATION</scope>
</reference>
<dbReference type="OrthoDB" id="435754at2759"/>
<dbReference type="CDD" id="cd01061">
    <property type="entry name" value="RNase_T2_euk"/>
    <property type="match status" value="1"/>
</dbReference>
<evidence type="ECO:0000313" key="6">
    <source>
        <dbReference type="Proteomes" id="UP000006038"/>
    </source>
</evidence>
<dbReference type="KEGG" id="obr:102702129"/>
<comment type="similarity">
    <text evidence="1 3">Belongs to the RNase T2 family.</text>
</comment>
<accession>J3MZK8</accession>
<dbReference type="GO" id="GO:0006401">
    <property type="term" value="P:RNA catabolic process"/>
    <property type="evidence" value="ECO:0007669"/>
    <property type="project" value="TreeGrafter"/>
</dbReference>
<dbReference type="PANTHER" id="PTHR11240:SF57">
    <property type="entry name" value="OS09G0538000 PROTEIN"/>
    <property type="match status" value="1"/>
</dbReference>
<dbReference type="Gramene" id="OB09G24370.1">
    <property type="protein sequence ID" value="OB09G24370.1"/>
    <property type="gene ID" value="OB09G24370"/>
</dbReference>
<name>J3MZK8_ORYBR</name>
<evidence type="ECO:0000256" key="4">
    <source>
        <dbReference type="SAM" id="SignalP"/>
    </source>
</evidence>
<feature type="chain" id="PRO_5003774236" evidence="4">
    <location>
        <begin position="26"/>
        <end position="260"/>
    </location>
</feature>